<dbReference type="Gene3D" id="3.30.70.1440">
    <property type="entry name" value="Multidrug efflux transporter AcrB pore domain"/>
    <property type="match status" value="1"/>
</dbReference>
<protein>
    <submittedName>
        <fullName evidence="2">Putative cation efflux system transmembrane protein</fullName>
    </submittedName>
</protein>
<dbReference type="PANTHER" id="PTHR32063">
    <property type="match status" value="1"/>
</dbReference>
<feature type="transmembrane region" description="Helical" evidence="1">
    <location>
        <begin position="415"/>
        <end position="435"/>
    </location>
</feature>
<feature type="transmembrane region" description="Helical" evidence="1">
    <location>
        <begin position="641"/>
        <end position="660"/>
    </location>
</feature>
<dbReference type="Gene3D" id="3.30.70.1430">
    <property type="entry name" value="Multidrug efflux transporter AcrB pore domain"/>
    <property type="match status" value="3"/>
</dbReference>
<dbReference type="AlphaFoldDB" id="A0A0P7AB86"/>
<name>A0A0P7AB86_9FLAO</name>
<feature type="transmembrane region" description="Helical" evidence="1">
    <location>
        <begin position="579"/>
        <end position="596"/>
    </location>
</feature>
<feature type="transmembrane region" description="Helical" evidence="1">
    <location>
        <begin position="1108"/>
        <end position="1132"/>
    </location>
</feature>
<keyword evidence="1 2" id="KW-0812">Transmembrane</keyword>
<feature type="transmembrane region" description="Helical" evidence="1">
    <location>
        <begin position="501"/>
        <end position="521"/>
    </location>
</feature>
<evidence type="ECO:0000313" key="3">
    <source>
        <dbReference type="Proteomes" id="UP000050280"/>
    </source>
</evidence>
<feature type="transmembrane region" description="Helical" evidence="1">
    <location>
        <begin position="528"/>
        <end position="545"/>
    </location>
</feature>
<comment type="caution">
    <text evidence="2">The sequence shown here is derived from an EMBL/GenBank/DDBJ whole genome shotgun (WGS) entry which is preliminary data.</text>
</comment>
<feature type="transmembrane region" description="Helical" evidence="1">
    <location>
        <begin position="389"/>
        <end position="409"/>
    </location>
</feature>
<feature type="transmembrane region" description="Helical" evidence="1">
    <location>
        <begin position="1058"/>
        <end position="1079"/>
    </location>
</feature>
<dbReference type="GO" id="GO:0042910">
    <property type="term" value="F:xenobiotic transmembrane transporter activity"/>
    <property type="evidence" value="ECO:0007669"/>
    <property type="project" value="TreeGrafter"/>
</dbReference>
<feature type="transmembrane region" description="Helical" evidence="1">
    <location>
        <begin position="1190"/>
        <end position="1214"/>
    </location>
</feature>
<keyword evidence="3" id="KW-1185">Reference proteome</keyword>
<dbReference type="EMBL" id="LDJX01000010">
    <property type="protein sequence ID" value="KPM30368.1"/>
    <property type="molecule type" value="Genomic_DNA"/>
</dbReference>
<evidence type="ECO:0000256" key="1">
    <source>
        <dbReference type="SAM" id="Phobius"/>
    </source>
</evidence>
<sequence>MLHRGIAFLVKNKFISFIVIGLVLVFGISSSPFHFPINLFPKDPVAVDAIPNIGDNQQIVFTEWVGNSPQDIEDQITYPLTTRLLGIPGVKTVRSNSMFGFSSIYIIFEDDIEFYWSRARVLEKLNSLPDGLLPTSVRPKLGPDATALGQIYWYTLEGRDEEGNVTGGWDLQELRSIQDFYVKNALSSTTDVAEVASVGGFVKEYQINVDPELMRQYGISLSAVVQAVKASNRDVGVQTLEINQAEYFVRGLGYINSLEDIESITVSSKGYKSIRLADIASIGIGPAERRGILDKGGAEVVGGVVTARFGANPMKVMDYLNTKIKEVSKGLPKKVLADGRSSQLTLVPFYDRSKLIKETVDTLGDALTFEILIAILVIILMLRSLRVSLLVSLLMPLVVLLVFFAMKIGAIEANIVALAGIAIAIGTIVDMGIILTENIVRIQKEQPGQPIVETVLTGTKEVSGAIVTAGLTTIVSFIPVFTLTGAEGKLFTPLAYTKTLALVFAILVTLFIIPPLATIILKKKTNKKNGLVVAFCCIGLGLLGFFYMVDWSLVLCVFGAVGLAKYYGKITTKTEQSLYRWISLISISLLLAFYWRPMGMAAPLLGQWFLVMVLVALVVVPFYIFIRYYEGILRWVLQHKWQSIILPIVVCILGFLAFVATEKEFMPSLNEGDFLLMPTSLPQAGNEQNNRILKQLDMAVSSLPEVAYVVGKAGRVDSPLDPAPMSMYENLISYKPEYWLDKNGAPIRFKTNGKGQFETVSGTFVTAGSSTKIKDLIPDENGEYFRNWREHIRTENDIWKEISAVTKLPGVTAAPKLQPIETRLVMLQTGMRSNLGIKVKGQHLEDIERFGLLLEKELRTVKGIAPESVFADRITGKPYVSITIDRHKVARYGISIESLQQTLEVAVGGKVLSETIEGRERYGIRVRYPRELRQSPEDLNNVYIDVDEGAPLPLRDFVDITYEKGPQSIKSEDGFLVGYVIFDKDTSISEVTAVQRVREHLEKQERQGNLVIPTGLSYSFSGSYENHLHATKTLSWVIPAVLLLIALILFIQFKSVNIAFMVFSGVAVAFAGGFIWIWLYGQPWFLNFTLGDSSIRELLSISKVNLSVAVWVGFIALFGIATDDGVVMATYLNQSFKIKNPNTKAEIQEATIAAGKKRILPCLMTTVTTILALLPILTSNGKGSEIMVPMAIPCLGGMFMALITLFVVPLLYCWQKELILLKEHTIK</sequence>
<dbReference type="PANTHER" id="PTHR32063:SF19">
    <property type="entry name" value="CATION EFFLUX SYSTEM PROTEIN CUSA"/>
    <property type="match status" value="1"/>
</dbReference>
<dbReference type="STRING" id="1300341.I595_3529"/>
<feature type="transmembrane region" description="Helical" evidence="1">
    <location>
        <begin position="462"/>
        <end position="481"/>
    </location>
</feature>
<organism evidence="2 3">
    <name type="scientific">Croceitalea dokdonensis DOKDO 023</name>
    <dbReference type="NCBI Taxonomy" id="1300341"/>
    <lineage>
        <taxon>Bacteria</taxon>
        <taxon>Pseudomonadati</taxon>
        <taxon>Bacteroidota</taxon>
        <taxon>Flavobacteriia</taxon>
        <taxon>Flavobacteriales</taxon>
        <taxon>Flavobacteriaceae</taxon>
        <taxon>Croceitalea</taxon>
    </lineage>
</organism>
<reference evidence="2 3" key="1">
    <citation type="submission" date="2015-09" db="EMBL/GenBank/DDBJ databases">
        <title>Genome sequence of the marine flavobacterium Croceitalea dokdonensis DOKDO 023 that contains proton- and sodium-pumping rhodopsins.</title>
        <authorList>
            <person name="Kwon S.-K."/>
            <person name="Lee H.K."/>
            <person name="Kwak M.-J."/>
            <person name="Kim J.F."/>
        </authorList>
    </citation>
    <scope>NUCLEOTIDE SEQUENCE [LARGE SCALE GENOMIC DNA]</scope>
    <source>
        <strain evidence="2 3">DOKDO 023</strain>
    </source>
</reference>
<feature type="transmembrane region" description="Helical" evidence="1">
    <location>
        <begin position="1159"/>
        <end position="1178"/>
    </location>
</feature>
<dbReference type="SUPFAM" id="SSF82714">
    <property type="entry name" value="Multidrug efflux transporter AcrB TolC docking domain, DN and DC subdomains"/>
    <property type="match status" value="2"/>
</dbReference>
<dbReference type="Gene3D" id="3.30.2090.10">
    <property type="entry name" value="Multidrug efflux transporter AcrB TolC docking domain, DN and DC subdomains"/>
    <property type="match status" value="2"/>
</dbReference>
<feature type="transmembrane region" description="Helical" evidence="1">
    <location>
        <begin position="551"/>
        <end position="567"/>
    </location>
</feature>
<dbReference type="RefSeq" id="WP_054560485.1">
    <property type="nucleotide sequence ID" value="NZ_LDJX01000010.1"/>
</dbReference>
<dbReference type="InterPro" id="IPR001036">
    <property type="entry name" value="Acrflvin-R"/>
</dbReference>
<keyword evidence="1" id="KW-1133">Transmembrane helix</keyword>
<feature type="transmembrane region" description="Helical" evidence="1">
    <location>
        <begin position="1033"/>
        <end position="1051"/>
    </location>
</feature>
<proteinExistence type="predicted"/>
<evidence type="ECO:0000313" key="2">
    <source>
        <dbReference type="EMBL" id="KPM30368.1"/>
    </source>
</evidence>
<dbReference type="PATRIC" id="fig|1300341.3.peg.782"/>
<dbReference type="Proteomes" id="UP000050280">
    <property type="component" value="Unassembled WGS sequence"/>
</dbReference>
<dbReference type="SUPFAM" id="SSF82866">
    <property type="entry name" value="Multidrug efflux transporter AcrB transmembrane domain"/>
    <property type="match status" value="2"/>
</dbReference>
<keyword evidence="1" id="KW-0472">Membrane</keyword>
<feature type="transmembrane region" description="Helical" evidence="1">
    <location>
        <begin position="363"/>
        <end position="382"/>
    </location>
</feature>
<dbReference type="Pfam" id="PF00873">
    <property type="entry name" value="ACR_tran"/>
    <property type="match status" value="4"/>
</dbReference>
<dbReference type="Gene3D" id="1.20.1640.10">
    <property type="entry name" value="Multidrug efflux transporter AcrB transmembrane domain"/>
    <property type="match status" value="4"/>
</dbReference>
<gene>
    <name evidence="2" type="ORF">I595_3529</name>
</gene>
<dbReference type="PRINTS" id="PR00702">
    <property type="entry name" value="ACRIFLAVINRP"/>
</dbReference>
<dbReference type="SUPFAM" id="SSF82693">
    <property type="entry name" value="Multidrug efflux transporter AcrB pore domain, PN1, PN2, PC1 and PC2 subdomains"/>
    <property type="match status" value="2"/>
</dbReference>
<dbReference type="Gene3D" id="3.30.70.1320">
    <property type="entry name" value="Multidrug efflux transporter AcrB pore domain like"/>
    <property type="match status" value="1"/>
</dbReference>
<dbReference type="OrthoDB" id="9758757at2"/>
<dbReference type="InterPro" id="IPR027463">
    <property type="entry name" value="AcrB_DN_DC_subdom"/>
</dbReference>
<accession>A0A0P7AB86</accession>
<dbReference type="GO" id="GO:0005886">
    <property type="term" value="C:plasma membrane"/>
    <property type="evidence" value="ECO:0007669"/>
    <property type="project" value="TreeGrafter"/>
</dbReference>
<feature type="transmembrane region" description="Helical" evidence="1">
    <location>
        <begin position="608"/>
        <end position="629"/>
    </location>
</feature>